<dbReference type="PANTHER" id="PTHR30572:SF18">
    <property type="entry name" value="ABC-TYPE MACROLIDE FAMILY EXPORT SYSTEM PERMEASE COMPONENT 2"/>
    <property type="match status" value="1"/>
</dbReference>
<dbReference type="InterPro" id="IPR003838">
    <property type="entry name" value="ABC3_permease_C"/>
</dbReference>
<feature type="transmembrane region" description="Helical" evidence="6">
    <location>
        <begin position="445"/>
        <end position="467"/>
    </location>
</feature>
<evidence type="ECO:0000256" key="1">
    <source>
        <dbReference type="ARBA" id="ARBA00004651"/>
    </source>
</evidence>
<feature type="transmembrane region" description="Helical" evidence="6">
    <location>
        <begin position="21"/>
        <end position="42"/>
    </location>
</feature>
<name>A0A1M7ZC81_9BACT</name>
<dbReference type="GO" id="GO:0005886">
    <property type="term" value="C:plasma membrane"/>
    <property type="evidence" value="ECO:0007669"/>
    <property type="project" value="UniProtKB-SubCell"/>
</dbReference>
<dbReference type="RefSeq" id="WP_073571777.1">
    <property type="nucleotide sequence ID" value="NZ_FRXN01000003.1"/>
</dbReference>
<evidence type="ECO:0000313" key="9">
    <source>
        <dbReference type="EMBL" id="SHO62487.1"/>
    </source>
</evidence>
<evidence type="ECO:0000256" key="2">
    <source>
        <dbReference type="ARBA" id="ARBA00022475"/>
    </source>
</evidence>
<sequence>MLKTYIKIAWRNLKKNKLVSLINILGLSMGLATCLVISLYVVEEFSFDRFYSNSDRIYRVNLEAKIGNELLDEASVMAPVAATLKEEVSGVEDATRVMQLRRETKIRLDDQVIRKGTTAIVDPNFFQIFNLPFVKGDPNTALNNINSVVITEDQAKSLFGEENPINKVVKLEDIGYYTGEYHNFEGEYNVTGVIKNIPSNSHFHLDMMISMLGNSNAKNQSWLSGSFVTYVLLNEQRNADQIEDNLLAISRKYMEGQMQQGLGMSFDEFFAKGNFVYLKLQALTDIHLNPKYNGKGDFEAGGDMQTVMIYCAIAAFMLIIACINFMNLSTAGASQRLKEIGVRKVMGSDKQHLIYQFLSESFLAICLAMILAFVMTSSVVPFFNDFADKSLSVWSLANPLYLGIIAMLILLVTLMAGGYPAFFLSSFKPIESLKKRASGVNKSTFRSGLVVFQFAVSVALIIATLVVSQQMKFIQDKDIGYDRDQLIVLRDAGLLGEHMEVFMNELRADPRIKNVTNSAYIPSGPTDNSVQNLVSKEDPTNTIRLMQYGIDEEYLATLGMELVSGRTFSANRGNEKSNIILNETAVKELGIEGDPIGAVFEIMTNNQGGREDVQVIGVVKDFVAKSLREPIKPLMMVYNPYYSLILKVDRAEMQPLLQDMESTWNGYNTGEAFHYAFLDELYNETYIQEAKMGSFLMVLALMTIFVACLGLFGLVTFTAEQRVKEIGVRKVLGATVNQVVGLLAKDFIKLIVISLVIAIPIGKYLMDLWLADFAYHVEISWWVFALASGIAIMIAFGTISLRSVRAALMNPVDSLKSE</sequence>
<dbReference type="Pfam" id="PF02687">
    <property type="entry name" value="FtsX"/>
    <property type="match status" value="2"/>
</dbReference>
<evidence type="ECO:0000256" key="6">
    <source>
        <dbReference type="SAM" id="Phobius"/>
    </source>
</evidence>
<protein>
    <submittedName>
        <fullName evidence="9">Putative ABC transport system permease protein</fullName>
    </submittedName>
</protein>
<keyword evidence="4 6" id="KW-1133">Transmembrane helix</keyword>
<accession>A0A1M7ZC81</accession>
<evidence type="ECO:0000256" key="4">
    <source>
        <dbReference type="ARBA" id="ARBA00022989"/>
    </source>
</evidence>
<feature type="domain" description="ABC3 transporter permease C-terminal" evidence="7">
    <location>
        <begin position="697"/>
        <end position="807"/>
    </location>
</feature>
<dbReference type="Proteomes" id="UP000184609">
    <property type="component" value="Unassembled WGS sequence"/>
</dbReference>
<feature type="transmembrane region" description="Helical" evidence="6">
    <location>
        <begin position="353"/>
        <end position="380"/>
    </location>
</feature>
<proteinExistence type="predicted"/>
<dbReference type="STRING" id="1073327.SAMN04488108_2109"/>
<dbReference type="EMBL" id="FRXN01000003">
    <property type="protein sequence ID" value="SHO62487.1"/>
    <property type="molecule type" value="Genomic_DNA"/>
</dbReference>
<evidence type="ECO:0000259" key="8">
    <source>
        <dbReference type="Pfam" id="PF12704"/>
    </source>
</evidence>
<evidence type="ECO:0000256" key="3">
    <source>
        <dbReference type="ARBA" id="ARBA00022692"/>
    </source>
</evidence>
<evidence type="ECO:0000256" key="5">
    <source>
        <dbReference type="ARBA" id="ARBA00023136"/>
    </source>
</evidence>
<keyword evidence="2" id="KW-1003">Cell membrane</keyword>
<feature type="domain" description="MacB-like periplasmic core" evidence="8">
    <location>
        <begin position="20"/>
        <end position="246"/>
    </location>
</feature>
<keyword evidence="5 6" id="KW-0472">Membrane</keyword>
<feature type="transmembrane region" description="Helical" evidence="6">
    <location>
        <begin position="779"/>
        <end position="801"/>
    </location>
</feature>
<dbReference type="OrthoDB" id="5933722at2"/>
<feature type="transmembrane region" description="Helical" evidence="6">
    <location>
        <begin position="307"/>
        <end position="328"/>
    </location>
</feature>
<feature type="transmembrane region" description="Helical" evidence="6">
    <location>
        <begin position="695"/>
        <end position="718"/>
    </location>
</feature>
<organism evidence="9 10">
    <name type="scientific">Algoriphagus zhangzhouensis</name>
    <dbReference type="NCBI Taxonomy" id="1073327"/>
    <lineage>
        <taxon>Bacteria</taxon>
        <taxon>Pseudomonadati</taxon>
        <taxon>Bacteroidota</taxon>
        <taxon>Cytophagia</taxon>
        <taxon>Cytophagales</taxon>
        <taxon>Cyclobacteriaceae</taxon>
        <taxon>Algoriphagus</taxon>
    </lineage>
</organism>
<gene>
    <name evidence="9" type="ORF">SAMN04488108_2109</name>
</gene>
<dbReference type="AlphaFoldDB" id="A0A1M7ZC81"/>
<dbReference type="GO" id="GO:0022857">
    <property type="term" value="F:transmembrane transporter activity"/>
    <property type="evidence" value="ECO:0007669"/>
    <property type="project" value="TreeGrafter"/>
</dbReference>
<feature type="domain" description="ABC3 transporter permease C-terminal" evidence="7">
    <location>
        <begin position="313"/>
        <end position="427"/>
    </location>
</feature>
<keyword evidence="3 6" id="KW-0812">Transmembrane</keyword>
<reference evidence="10" key="1">
    <citation type="submission" date="2016-12" db="EMBL/GenBank/DDBJ databases">
        <authorList>
            <person name="Varghese N."/>
            <person name="Submissions S."/>
        </authorList>
    </citation>
    <scope>NUCLEOTIDE SEQUENCE [LARGE SCALE GENOMIC DNA]</scope>
    <source>
        <strain evidence="10">DSM 25035</strain>
    </source>
</reference>
<evidence type="ECO:0000259" key="7">
    <source>
        <dbReference type="Pfam" id="PF02687"/>
    </source>
</evidence>
<feature type="transmembrane region" description="Helical" evidence="6">
    <location>
        <begin position="739"/>
        <end position="759"/>
    </location>
</feature>
<dbReference type="Pfam" id="PF12704">
    <property type="entry name" value="MacB_PCD"/>
    <property type="match status" value="2"/>
</dbReference>
<keyword evidence="10" id="KW-1185">Reference proteome</keyword>
<feature type="domain" description="MacB-like periplasmic core" evidence="8">
    <location>
        <begin position="454"/>
        <end position="622"/>
    </location>
</feature>
<dbReference type="InterPro" id="IPR050250">
    <property type="entry name" value="Macrolide_Exporter_MacB"/>
</dbReference>
<evidence type="ECO:0000313" key="10">
    <source>
        <dbReference type="Proteomes" id="UP000184609"/>
    </source>
</evidence>
<comment type="subcellular location">
    <subcellularLocation>
        <location evidence="1">Cell membrane</location>
        <topology evidence="1">Multi-pass membrane protein</topology>
    </subcellularLocation>
</comment>
<dbReference type="InterPro" id="IPR025857">
    <property type="entry name" value="MacB_PCD"/>
</dbReference>
<dbReference type="PANTHER" id="PTHR30572">
    <property type="entry name" value="MEMBRANE COMPONENT OF TRANSPORTER-RELATED"/>
    <property type="match status" value="1"/>
</dbReference>
<feature type="transmembrane region" description="Helical" evidence="6">
    <location>
        <begin position="400"/>
        <end position="424"/>
    </location>
</feature>